<dbReference type="Gene3D" id="3.30.1700.10">
    <property type="entry name" value="lpxc deacetylase, domain 2"/>
    <property type="match status" value="1"/>
</dbReference>
<keyword evidence="6 12" id="KW-0441">Lipid A biosynthesis</keyword>
<feature type="binding site" evidence="12">
    <location>
        <position position="122"/>
    </location>
    <ligand>
        <name>Zn(2+)</name>
        <dbReference type="ChEBI" id="CHEBI:29105"/>
    </ligand>
</feature>
<dbReference type="NCBIfam" id="TIGR00325">
    <property type="entry name" value="lpxC"/>
    <property type="match status" value="1"/>
</dbReference>
<feature type="binding site" evidence="12">
    <location>
        <position position="280"/>
    </location>
    <ligand>
        <name>Zn(2+)</name>
        <dbReference type="ChEBI" id="CHEBI:29105"/>
    </ligand>
</feature>
<dbReference type="Pfam" id="PF03331">
    <property type="entry name" value="LpxC"/>
    <property type="match status" value="1"/>
</dbReference>
<dbReference type="EC" id="3.5.1.108" evidence="4 12"/>
<protein>
    <recommendedName>
        <fullName evidence="4 12">UDP-3-O-acyl-N-acetylglucosamine deacetylase</fullName>
        <shortName evidence="12">UDP-3-O-acyl-GlcNAc deacetylase</shortName>
        <ecNumber evidence="4 12">3.5.1.108</ecNumber>
    </recommendedName>
    <alternativeName>
        <fullName evidence="12">UDP-3-O-[R-3-hydroxymyristoyl]-N-acetylglucosamine deacetylase</fullName>
    </alternativeName>
</protein>
<accession>A0ABY1P0U7</accession>
<evidence type="ECO:0000256" key="6">
    <source>
        <dbReference type="ARBA" id="ARBA00022556"/>
    </source>
</evidence>
<gene>
    <name evidence="12" type="primary">lpxC</name>
    <name evidence="13" type="ORF">SAMN06265373_104138</name>
</gene>
<dbReference type="PANTHER" id="PTHR33694:SF1">
    <property type="entry name" value="UDP-3-O-ACYL-N-ACETYLGLUCOSAMINE DEACETYLASE 1, MITOCHONDRIAL-RELATED"/>
    <property type="match status" value="1"/>
</dbReference>
<comment type="function">
    <text evidence="2 12">Catalyzes the hydrolysis of UDP-3-O-myristoyl-N-acetylglucosamine to form UDP-3-O-myristoylglucosamine and acetate, the committed step in lipid A biosynthesis.</text>
</comment>
<dbReference type="InterPro" id="IPR011334">
    <property type="entry name" value="UDP-acyl_GlcNac_deAcase_C"/>
</dbReference>
<evidence type="ECO:0000256" key="10">
    <source>
        <dbReference type="ARBA" id="ARBA00023098"/>
    </source>
</evidence>
<evidence type="ECO:0000256" key="1">
    <source>
        <dbReference type="ARBA" id="ARBA00001947"/>
    </source>
</evidence>
<organism evidence="13 14">
    <name type="scientific">Shimia sagamensis</name>
    <dbReference type="NCBI Taxonomy" id="1566352"/>
    <lineage>
        <taxon>Bacteria</taxon>
        <taxon>Pseudomonadati</taxon>
        <taxon>Pseudomonadota</taxon>
        <taxon>Alphaproteobacteria</taxon>
        <taxon>Rhodobacterales</taxon>
        <taxon>Roseobacteraceae</taxon>
    </lineage>
</organism>
<comment type="pathway">
    <text evidence="3 12">Glycolipid biosynthesis; lipid IV(A) biosynthesis; lipid IV(A) from (3R)-3-hydroxytetradecanoyl-[acyl-carrier-protein] and UDP-N-acetyl-alpha-D-glucosamine: step 2/6.</text>
</comment>
<evidence type="ECO:0000313" key="14">
    <source>
        <dbReference type="Proteomes" id="UP001157961"/>
    </source>
</evidence>
<evidence type="ECO:0000256" key="3">
    <source>
        <dbReference type="ARBA" id="ARBA00005002"/>
    </source>
</evidence>
<proteinExistence type="inferred from homology"/>
<dbReference type="InterPro" id="IPR004463">
    <property type="entry name" value="UDP-acyl_GlcNac_deAcase"/>
</dbReference>
<keyword evidence="10 12" id="KW-0443">Lipid metabolism</keyword>
<dbReference type="Gene3D" id="3.30.230.20">
    <property type="entry name" value="lpxc deacetylase, domain 1"/>
    <property type="match status" value="1"/>
</dbReference>
<evidence type="ECO:0000256" key="7">
    <source>
        <dbReference type="ARBA" id="ARBA00022723"/>
    </source>
</evidence>
<name>A0ABY1P0U7_9RHOB</name>
<keyword evidence="9 12" id="KW-0862">Zinc</keyword>
<dbReference type="InterPro" id="IPR020568">
    <property type="entry name" value="Ribosomal_Su5_D2-typ_SF"/>
</dbReference>
<comment type="cofactor">
    <cofactor evidence="1 12">
        <name>Zn(2+)</name>
        <dbReference type="ChEBI" id="CHEBI:29105"/>
    </cofactor>
</comment>
<dbReference type="Proteomes" id="UP001157961">
    <property type="component" value="Unassembled WGS sequence"/>
</dbReference>
<keyword evidence="14" id="KW-1185">Reference proteome</keyword>
<evidence type="ECO:0000256" key="9">
    <source>
        <dbReference type="ARBA" id="ARBA00022833"/>
    </source>
</evidence>
<evidence type="ECO:0000256" key="11">
    <source>
        <dbReference type="ARBA" id="ARBA00024535"/>
    </source>
</evidence>
<feature type="binding site" evidence="12">
    <location>
        <position position="284"/>
    </location>
    <ligand>
        <name>Zn(2+)</name>
        <dbReference type="ChEBI" id="CHEBI:29105"/>
    </ligand>
</feature>
<keyword evidence="5 12" id="KW-0444">Lipid biosynthesis</keyword>
<dbReference type="SUPFAM" id="SSF54211">
    <property type="entry name" value="Ribosomal protein S5 domain 2-like"/>
    <property type="match status" value="2"/>
</dbReference>
<keyword evidence="7 12" id="KW-0479">Metal-binding</keyword>
<evidence type="ECO:0000256" key="4">
    <source>
        <dbReference type="ARBA" id="ARBA00012745"/>
    </source>
</evidence>
<feature type="active site" description="Proton donor" evidence="12">
    <location>
        <position position="307"/>
    </location>
</feature>
<evidence type="ECO:0000256" key="2">
    <source>
        <dbReference type="ARBA" id="ARBA00002923"/>
    </source>
</evidence>
<reference evidence="13 14" key="1">
    <citation type="submission" date="2017-05" db="EMBL/GenBank/DDBJ databases">
        <authorList>
            <person name="Varghese N."/>
            <person name="Submissions S."/>
        </authorList>
    </citation>
    <scope>NUCLEOTIDE SEQUENCE [LARGE SCALE GENOMIC DNA]</scope>
    <source>
        <strain evidence="13 14">DSM 29734</strain>
    </source>
</reference>
<dbReference type="EMBL" id="FXTY01000004">
    <property type="protein sequence ID" value="SMP22236.1"/>
    <property type="molecule type" value="Genomic_DNA"/>
</dbReference>
<evidence type="ECO:0000256" key="5">
    <source>
        <dbReference type="ARBA" id="ARBA00022516"/>
    </source>
</evidence>
<evidence type="ECO:0000256" key="8">
    <source>
        <dbReference type="ARBA" id="ARBA00022801"/>
    </source>
</evidence>
<comment type="caution">
    <text evidence="13">The sequence shown here is derived from an EMBL/GenBank/DDBJ whole genome shotgun (WGS) entry which is preliminary data.</text>
</comment>
<keyword evidence="8 12" id="KW-0378">Hydrolase</keyword>
<sequence length="351" mass="37655">MRDVLPICYSDVSCRYKALFEKTGQSLYLTIAANGVCRVTLGKPVQATLKTPVHFQGTGLHTGATVHLTIRPASTDYGIWFKRTDVLIGDAMIPARWDVVEQTALCTRIKNEAGVSVSTIEHLMAALAGCGIHNALIEIDAPEVPILDGSSADFVHGFLKAGIVRQAAPVWAIKVLQPVSVTRGDATAALLPADEMRIDFHIDFTDEAIGQQTKELNLANGSFIRELCNSRTFCRQADVEAMQASGLALGGDPAENAVVFDGADVQAKGGLRHADEPVRHKMLDAMGDLYLAGAPLLAHYRGHRAGHSLTNALLRELFSQPDNWRLVECGASQAARLPGAGVHMGEFPAVA</sequence>
<evidence type="ECO:0000313" key="13">
    <source>
        <dbReference type="EMBL" id="SMP22236.1"/>
    </source>
</evidence>
<dbReference type="PANTHER" id="PTHR33694">
    <property type="entry name" value="UDP-3-O-ACYL-N-ACETYLGLUCOSAMINE DEACETYLASE 1, MITOCHONDRIAL-RELATED"/>
    <property type="match status" value="1"/>
</dbReference>
<comment type="similarity">
    <text evidence="12">Belongs to the LpxC family.</text>
</comment>
<comment type="catalytic activity">
    <reaction evidence="11 12">
        <text>a UDP-3-O-[(3R)-3-hydroxyacyl]-N-acetyl-alpha-D-glucosamine + H2O = a UDP-3-O-[(3R)-3-hydroxyacyl]-alpha-D-glucosamine + acetate</text>
        <dbReference type="Rhea" id="RHEA:67816"/>
        <dbReference type="ChEBI" id="CHEBI:15377"/>
        <dbReference type="ChEBI" id="CHEBI:30089"/>
        <dbReference type="ChEBI" id="CHEBI:137740"/>
        <dbReference type="ChEBI" id="CHEBI:173225"/>
        <dbReference type="EC" id="3.5.1.108"/>
    </reaction>
</comment>
<dbReference type="HAMAP" id="MF_00388">
    <property type="entry name" value="LpxC"/>
    <property type="match status" value="1"/>
</dbReference>
<evidence type="ECO:0000256" key="12">
    <source>
        <dbReference type="HAMAP-Rule" id="MF_00388"/>
    </source>
</evidence>
<dbReference type="InterPro" id="IPR015870">
    <property type="entry name" value="UDP-acyl_N-AcGlcN_deAcase_N"/>
</dbReference>